<keyword evidence="5 6" id="KW-0234">DNA repair</keyword>
<keyword evidence="9" id="KW-0547">Nucleotide-binding</keyword>
<evidence type="ECO:0000256" key="3">
    <source>
        <dbReference type="ARBA" id="ARBA00023125"/>
    </source>
</evidence>
<feature type="domain" description="Holliday junction DNA helicase RuvA C-terminal" evidence="8">
    <location>
        <begin position="161"/>
        <end position="203"/>
    </location>
</feature>
<keyword evidence="3 6" id="KW-0238">DNA-binding</keyword>
<dbReference type="GO" id="GO:0048476">
    <property type="term" value="C:Holliday junction resolvase complex"/>
    <property type="evidence" value="ECO:0007669"/>
    <property type="project" value="UniProtKB-UniRule"/>
</dbReference>
<dbReference type="HAMAP" id="MF_00031">
    <property type="entry name" value="DNA_HJ_migration_RuvA"/>
    <property type="match status" value="1"/>
</dbReference>
<comment type="similarity">
    <text evidence="6">Belongs to the RuvA family.</text>
</comment>
<dbReference type="InterPro" id="IPR036267">
    <property type="entry name" value="RuvA_C_sf"/>
</dbReference>
<dbReference type="NCBIfam" id="TIGR00084">
    <property type="entry name" value="ruvA"/>
    <property type="match status" value="1"/>
</dbReference>
<keyword evidence="1 6" id="KW-0963">Cytoplasm</keyword>
<comment type="subunit">
    <text evidence="6">Homotetramer. Forms an RuvA(8)-RuvB(12)-Holliday junction (HJ) complex. HJ DNA is sandwiched between 2 RuvA tetramers; dsDNA enters through RuvA and exits via RuvB. An RuvB hexamer assembles on each DNA strand where it exits the tetramer. Each RuvB hexamer is contacted by two RuvA subunits (via domain III) on 2 adjacent RuvB subunits; this complex drives branch migration. In the full resolvosome a probable DNA-RuvA(4)-RuvB(12)-RuvC(2) complex forms which resolves the HJ.</text>
</comment>
<dbReference type="Gene3D" id="2.40.50.140">
    <property type="entry name" value="Nucleic acid-binding proteins"/>
    <property type="match status" value="1"/>
</dbReference>
<comment type="domain">
    <text evidence="6">Has three domains with a flexible linker between the domains II and III and assumes an 'L' shape. Domain III is highly mobile and contacts RuvB.</text>
</comment>
<dbReference type="Gene3D" id="1.10.8.10">
    <property type="entry name" value="DNA helicase RuvA subunit, C-terminal domain"/>
    <property type="match status" value="1"/>
</dbReference>
<dbReference type="Proteomes" id="UP000199820">
    <property type="component" value="Unassembled WGS sequence"/>
</dbReference>
<comment type="subcellular location">
    <subcellularLocation>
        <location evidence="6">Cytoplasm</location>
    </subcellularLocation>
</comment>
<dbReference type="AlphaFoldDB" id="A0A1I0AKS5"/>
<keyword evidence="9" id="KW-0378">Hydrolase</keyword>
<gene>
    <name evidence="6" type="primary">ruvA</name>
    <name evidence="9" type="ORF">SAMN04487771_100253</name>
</gene>
<dbReference type="Gene3D" id="1.10.150.20">
    <property type="entry name" value="5' to 3' exonuclease, C-terminal subdomain"/>
    <property type="match status" value="1"/>
</dbReference>
<comment type="function">
    <text evidence="6">The RuvA-RuvB-RuvC complex processes Holliday junction (HJ) DNA during genetic recombination and DNA repair, while the RuvA-RuvB complex plays an important role in the rescue of blocked DNA replication forks via replication fork reversal (RFR). RuvA specifically binds to HJ cruciform DNA, conferring on it an open structure. The RuvB hexamer acts as an ATP-dependent pump, pulling dsDNA into and through the RuvAB complex. HJ branch migration allows RuvC to scan DNA until it finds its consensus sequence, where it cleaves and resolves the cruciform DNA.</text>
</comment>
<protein>
    <recommendedName>
        <fullName evidence="6">Holliday junction branch migration complex subunit RuvA</fullName>
    </recommendedName>
</protein>
<feature type="region of interest" description="Domain III" evidence="6">
    <location>
        <begin position="157"/>
        <end position="206"/>
    </location>
</feature>
<dbReference type="Pfam" id="PF01330">
    <property type="entry name" value="RuvA_N"/>
    <property type="match status" value="1"/>
</dbReference>
<dbReference type="Pfam" id="PF07499">
    <property type="entry name" value="RuvA_C"/>
    <property type="match status" value="1"/>
</dbReference>
<keyword evidence="9" id="KW-0347">Helicase</keyword>
<proteinExistence type="inferred from homology"/>
<dbReference type="CDD" id="cd14332">
    <property type="entry name" value="UBA_RuvA_C"/>
    <property type="match status" value="1"/>
</dbReference>
<dbReference type="EMBL" id="FOIL01000002">
    <property type="protein sequence ID" value="SES94310.1"/>
    <property type="molecule type" value="Genomic_DNA"/>
</dbReference>
<dbReference type="RefSeq" id="WP_074648033.1">
    <property type="nucleotide sequence ID" value="NZ_FOIL01000002.1"/>
</dbReference>
<dbReference type="InterPro" id="IPR000085">
    <property type="entry name" value="RuvA"/>
</dbReference>
<dbReference type="SUPFAM" id="SSF50249">
    <property type="entry name" value="Nucleic acid-binding proteins"/>
    <property type="match status" value="1"/>
</dbReference>
<evidence type="ECO:0000259" key="8">
    <source>
        <dbReference type="Pfam" id="PF07499"/>
    </source>
</evidence>
<keyword evidence="2 6" id="KW-0227">DNA damage</keyword>
<evidence type="ECO:0000256" key="6">
    <source>
        <dbReference type="HAMAP-Rule" id="MF_00031"/>
    </source>
</evidence>
<evidence type="ECO:0000256" key="1">
    <source>
        <dbReference type="ARBA" id="ARBA00022490"/>
    </source>
</evidence>
<dbReference type="Pfam" id="PF14520">
    <property type="entry name" value="HHH_5"/>
    <property type="match status" value="1"/>
</dbReference>
<evidence type="ECO:0000256" key="2">
    <source>
        <dbReference type="ARBA" id="ARBA00022763"/>
    </source>
</evidence>
<dbReference type="InterPro" id="IPR012340">
    <property type="entry name" value="NA-bd_OB-fold"/>
</dbReference>
<comment type="caution">
    <text evidence="6">Lacks conserved residue(s) required for the propagation of feature annotation.</text>
</comment>
<dbReference type="InterPro" id="IPR013849">
    <property type="entry name" value="DNA_helicase_Holl-junc_RuvA_I"/>
</dbReference>
<dbReference type="STRING" id="1526.SAMN02910262_00670"/>
<keyword evidence="4 6" id="KW-0233">DNA recombination</keyword>
<dbReference type="SUPFAM" id="SSF47781">
    <property type="entry name" value="RuvA domain 2-like"/>
    <property type="match status" value="1"/>
</dbReference>
<dbReference type="GO" id="GO:0006310">
    <property type="term" value="P:DNA recombination"/>
    <property type="evidence" value="ECO:0007669"/>
    <property type="project" value="UniProtKB-UniRule"/>
</dbReference>
<dbReference type="GO" id="GO:0009379">
    <property type="term" value="C:Holliday junction helicase complex"/>
    <property type="evidence" value="ECO:0007669"/>
    <property type="project" value="InterPro"/>
</dbReference>
<evidence type="ECO:0000259" key="7">
    <source>
        <dbReference type="Pfam" id="PF01330"/>
    </source>
</evidence>
<dbReference type="InterPro" id="IPR011114">
    <property type="entry name" value="RuvA_C"/>
</dbReference>
<dbReference type="GO" id="GO:0005524">
    <property type="term" value="F:ATP binding"/>
    <property type="evidence" value="ECO:0007669"/>
    <property type="project" value="InterPro"/>
</dbReference>
<dbReference type="eggNOG" id="COG0632">
    <property type="taxonomic scope" value="Bacteria"/>
</dbReference>
<feature type="region of interest" description="Domain I" evidence="6">
    <location>
        <begin position="1"/>
        <end position="64"/>
    </location>
</feature>
<accession>A0A1I0AKS5</accession>
<dbReference type="GO" id="GO:0000400">
    <property type="term" value="F:four-way junction DNA binding"/>
    <property type="evidence" value="ECO:0007669"/>
    <property type="project" value="UniProtKB-UniRule"/>
</dbReference>
<dbReference type="InterPro" id="IPR010994">
    <property type="entry name" value="RuvA_2-like"/>
</dbReference>
<dbReference type="OrthoDB" id="5293449at2"/>
<name>A0A1I0AKS5_9FIRM</name>
<evidence type="ECO:0000313" key="9">
    <source>
        <dbReference type="EMBL" id="SES94310.1"/>
    </source>
</evidence>
<organism evidence="9 10">
    <name type="scientific">[Clostridium] aminophilum</name>
    <dbReference type="NCBI Taxonomy" id="1526"/>
    <lineage>
        <taxon>Bacteria</taxon>
        <taxon>Bacillati</taxon>
        <taxon>Bacillota</taxon>
        <taxon>Clostridia</taxon>
        <taxon>Lachnospirales</taxon>
        <taxon>Lachnospiraceae</taxon>
    </lineage>
</organism>
<keyword evidence="10" id="KW-1185">Reference proteome</keyword>
<sequence length="206" mass="22023">MIAYVRGILTDKEADSIVVEAGQVGYGIHVPMSVLEALPPVGEEVKIYTHMAVKEDDMSLYGFLSREELAMFRMLIGVNKIGPKGAMGILSALTLSDLRMALFTGDVKRIAKAPGIGARTAQRLVLELKDRISADDVLMQPSGSETAAAAQTVPDVTGTAKEAVEALTALGYSAFEAAKAVKKVEITEEMSTEDVLKASLKYLAFL</sequence>
<dbReference type="GO" id="GO:0009378">
    <property type="term" value="F:four-way junction helicase activity"/>
    <property type="evidence" value="ECO:0007669"/>
    <property type="project" value="InterPro"/>
</dbReference>
<dbReference type="SUPFAM" id="SSF46929">
    <property type="entry name" value="DNA helicase RuvA subunit, C-terminal domain"/>
    <property type="match status" value="1"/>
</dbReference>
<reference evidence="9 10" key="1">
    <citation type="submission" date="2016-10" db="EMBL/GenBank/DDBJ databases">
        <authorList>
            <person name="de Groot N.N."/>
        </authorList>
    </citation>
    <scope>NUCLEOTIDE SEQUENCE [LARGE SCALE GENOMIC DNA]</scope>
    <source>
        <strain evidence="9 10">KH1P1</strain>
    </source>
</reference>
<evidence type="ECO:0000313" key="10">
    <source>
        <dbReference type="Proteomes" id="UP000199820"/>
    </source>
</evidence>
<evidence type="ECO:0000256" key="4">
    <source>
        <dbReference type="ARBA" id="ARBA00023172"/>
    </source>
</evidence>
<evidence type="ECO:0000256" key="5">
    <source>
        <dbReference type="ARBA" id="ARBA00023204"/>
    </source>
</evidence>
<dbReference type="GO" id="GO:0005737">
    <property type="term" value="C:cytoplasm"/>
    <property type="evidence" value="ECO:0007669"/>
    <property type="project" value="UniProtKB-SubCell"/>
</dbReference>
<keyword evidence="9" id="KW-0067">ATP-binding</keyword>
<dbReference type="GO" id="GO:0006281">
    <property type="term" value="P:DNA repair"/>
    <property type="evidence" value="ECO:0007669"/>
    <property type="project" value="UniProtKB-UniRule"/>
</dbReference>
<feature type="domain" description="DNA helicase Holliday junction RuvA type" evidence="7">
    <location>
        <begin position="1"/>
        <end position="62"/>
    </location>
</feature>